<evidence type="ECO:0008006" key="3">
    <source>
        <dbReference type="Google" id="ProtNLM"/>
    </source>
</evidence>
<dbReference type="SUPFAM" id="SSF53335">
    <property type="entry name" value="S-adenosyl-L-methionine-dependent methyltransferases"/>
    <property type="match status" value="1"/>
</dbReference>
<dbReference type="AlphaFoldDB" id="G0U4S7"/>
<dbReference type="InterPro" id="IPR029063">
    <property type="entry name" value="SAM-dependent_MTases_sf"/>
</dbReference>
<feature type="region of interest" description="Disordered" evidence="1">
    <location>
        <begin position="51"/>
        <end position="70"/>
    </location>
</feature>
<accession>G0U4S7</accession>
<dbReference type="VEuPathDB" id="TriTrypDB:TvY486_1014850"/>
<evidence type="ECO:0000313" key="2">
    <source>
        <dbReference type="EMBL" id="CCC52442.1"/>
    </source>
</evidence>
<dbReference type="InterPro" id="IPR026669">
    <property type="entry name" value="Arsenite_MeTrfase-like"/>
</dbReference>
<proteinExistence type="predicted"/>
<gene>
    <name evidence="2" type="ORF">TVY486_1014850</name>
</gene>
<dbReference type="PANTHER" id="PTHR43675">
    <property type="entry name" value="ARSENITE METHYLTRANSFERASE"/>
    <property type="match status" value="1"/>
</dbReference>
<organism evidence="2">
    <name type="scientific">Trypanosoma vivax (strain Y486)</name>
    <dbReference type="NCBI Taxonomy" id="1055687"/>
    <lineage>
        <taxon>Eukaryota</taxon>
        <taxon>Discoba</taxon>
        <taxon>Euglenozoa</taxon>
        <taxon>Kinetoplastea</taxon>
        <taxon>Metakinetoplastina</taxon>
        <taxon>Trypanosomatida</taxon>
        <taxon>Trypanosomatidae</taxon>
        <taxon>Trypanosoma</taxon>
        <taxon>Duttonella</taxon>
    </lineage>
</organism>
<name>G0U4S7_TRYVY</name>
<reference evidence="2" key="1">
    <citation type="journal article" date="2012" name="Proc. Natl. Acad. Sci. U.S.A.">
        <title>Antigenic diversity is generated by distinct evolutionary mechanisms in African trypanosome species.</title>
        <authorList>
            <person name="Jackson A.P."/>
            <person name="Berry A."/>
            <person name="Aslett M."/>
            <person name="Allison H.C."/>
            <person name="Burton P."/>
            <person name="Vavrova-Anderson J."/>
            <person name="Brown R."/>
            <person name="Browne H."/>
            <person name="Corton N."/>
            <person name="Hauser H."/>
            <person name="Gamble J."/>
            <person name="Gilderthorp R."/>
            <person name="Marcello L."/>
            <person name="McQuillan J."/>
            <person name="Otto T.D."/>
            <person name="Quail M.A."/>
            <person name="Sanders M.J."/>
            <person name="van Tonder A."/>
            <person name="Ginger M.L."/>
            <person name="Field M.C."/>
            <person name="Barry J.D."/>
            <person name="Hertz-Fowler C."/>
            <person name="Berriman M."/>
        </authorList>
    </citation>
    <scope>NUCLEOTIDE SEQUENCE</scope>
    <source>
        <strain evidence="2">Y486</strain>
    </source>
</reference>
<protein>
    <recommendedName>
        <fullName evidence="3">Methyltransferase type 11 domain-containing protein</fullName>
    </recommendedName>
</protein>
<dbReference type="EMBL" id="HE573026">
    <property type="protein sequence ID" value="CCC52442.1"/>
    <property type="molecule type" value="Genomic_DNA"/>
</dbReference>
<dbReference type="GO" id="GO:0008168">
    <property type="term" value="F:methyltransferase activity"/>
    <property type="evidence" value="ECO:0007669"/>
    <property type="project" value="TreeGrafter"/>
</dbReference>
<evidence type="ECO:0000256" key="1">
    <source>
        <dbReference type="SAM" id="MobiDB-lite"/>
    </source>
</evidence>
<feature type="compositionally biased region" description="Polar residues" evidence="1">
    <location>
        <begin position="51"/>
        <end position="61"/>
    </location>
</feature>
<dbReference type="PANTHER" id="PTHR43675:SF1">
    <property type="entry name" value="RIKEN CDNA 2700097O09 GENE"/>
    <property type="match status" value="1"/>
</dbReference>
<sequence length="475" mass="53684">MNVENVFEKIRTILDSAEFGSWDTDRVGTLTSFISRYHELQRPCRLRCTSRTNPSEKSCTDVSEENSRNVGGCEGEIGEEIVILEMDRLLTQLRRYLQQHVPYGSLPEPSAPPSTTCDSRKVGVAMGSSTVTAVNSVAPPVFPVDSFLYLEEDIDELVERGCVSREYCRRCGSTDIALCDFITHSFSHDQLLFISCYLLPALGNCSYRVTSDRSLCPREGKQSLDDAAPFSCRLVADVGSRLGAVLLSCYFAAQQGRLPMVAKVTGIEVEKGFVDLQQKAINYFASKPTTLRLDVVHSDCFRDNGLEVLSNADVLILHNVFEYFSDGPVSHLRSWRRLREAVQRPGRVLICSPSLEETFATFSEEHWRNVFGCELEGFDHNNTHLTSTNPPYDYPHRKRSRGCDECDCKDGKKESRFCDGWLTAWVEEIDVSFVRRAFLSVRETGVDVPEKYSDCSEEACELIERLENIKVYRVK</sequence>
<dbReference type="Gene3D" id="3.40.50.150">
    <property type="entry name" value="Vaccinia Virus protein VP39"/>
    <property type="match status" value="1"/>
</dbReference>
<dbReference type="CDD" id="cd02440">
    <property type="entry name" value="AdoMet_MTases"/>
    <property type="match status" value="1"/>
</dbReference>